<dbReference type="GO" id="GO:0033743">
    <property type="term" value="F:peptide-methionine (R)-S-oxide reductase activity"/>
    <property type="evidence" value="ECO:0007669"/>
    <property type="project" value="UniProtKB-UniRule"/>
</dbReference>
<feature type="binding site" evidence="6">
    <location>
        <position position="167"/>
    </location>
    <ligand>
        <name>Zn(2+)</name>
        <dbReference type="ChEBI" id="CHEBI:29105"/>
    </ligand>
</feature>
<name>A0A4Y6PZP4_PERCE</name>
<evidence type="ECO:0000256" key="3">
    <source>
        <dbReference type="ARBA" id="ARBA00022833"/>
    </source>
</evidence>
<keyword evidence="2 6" id="KW-0479">Metal-binding</keyword>
<proteinExistence type="inferred from homology"/>
<dbReference type="EC" id="1.8.4.12" evidence="6"/>
<keyword evidence="3 6" id="KW-0862">Zinc</keyword>
<dbReference type="PANTHER" id="PTHR10173:SF52">
    <property type="entry name" value="METHIONINE-R-SULFOXIDE REDUCTASE B1"/>
    <property type="match status" value="1"/>
</dbReference>
<evidence type="ECO:0000256" key="4">
    <source>
        <dbReference type="ARBA" id="ARBA00023002"/>
    </source>
</evidence>
<dbReference type="FunFam" id="2.170.150.20:FF:000001">
    <property type="entry name" value="Peptide methionine sulfoxide reductase MsrB"/>
    <property type="match status" value="1"/>
</dbReference>
<comment type="cofactor">
    <cofactor evidence="6">
        <name>Zn(2+)</name>
        <dbReference type="ChEBI" id="CHEBI:29105"/>
    </cofactor>
    <text evidence="6">Binds 1 zinc ion per subunit. The zinc ion is important for the structural integrity of the protein.</text>
</comment>
<feature type="active site" description="Nucleophile" evidence="6">
    <location>
        <position position="190"/>
    </location>
</feature>
<evidence type="ECO:0000256" key="5">
    <source>
        <dbReference type="ARBA" id="ARBA00048488"/>
    </source>
</evidence>
<dbReference type="InterPro" id="IPR011057">
    <property type="entry name" value="Mss4-like_sf"/>
</dbReference>
<dbReference type="Gene3D" id="2.170.150.20">
    <property type="entry name" value="Peptide methionine sulfoxide reductase"/>
    <property type="match status" value="1"/>
</dbReference>
<accession>A0A5B8YAJ4</accession>
<dbReference type="SUPFAM" id="SSF51316">
    <property type="entry name" value="Mss4-like"/>
    <property type="match status" value="1"/>
</dbReference>
<dbReference type="EMBL" id="CP041186">
    <property type="protein sequence ID" value="QDG53649.1"/>
    <property type="molecule type" value="Genomic_DNA"/>
</dbReference>
<dbReference type="GO" id="GO:0005737">
    <property type="term" value="C:cytoplasm"/>
    <property type="evidence" value="ECO:0007669"/>
    <property type="project" value="TreeGrafter"/>
</dbReference>
<dbReference type="Pfam" id="PF01641">
    <property type="entry name" value="SelR"/>
    <property type="match status" value="1"/>
</dbReference>
<evidence type="ECO:0000313" key="8">
    <source>
        <dbReference type="EMBL" id="QDG53649.1"/>
    </source>
</evidence>
<dbReference type="HAMAP" id="MF_01400">
    <property type="entry name" value="MsrB"/>
    <property type="match status" value="1"/>
</dbReference>
<comment type="similarity">
    <text evidence="1 6">Belongs to the MsrB Met sulfoxide reductase family.</text>
</comment>
<keyword evidence="9" id="KW-1185">Reference proteome</keyword>
<organism evidence="8 9">
    <name type="scientific">Persicimonas caeni</name>
    <dbReference type="NCBI Taxonomy" id="2292766"/>
    <lineage>
        <taxon>Bacteria</taxon>
        <taxon>Deltaproteobacteria</taxon>
        <taxon>Bradymonadales</taxon>
        <taxon>Bradymonadaceae</taxon>
        <taxon>Persicimonas</taxon>
    </lineage>
</organism>
<feature type="binding site" evidence="6">
    <location>
        <position position="118"/>
    </location>
    <ligand>
        <name>Zn(2+)</name>
        <dbReference type="ChEBI" id="CHEBI:29105"/>
    </ligand>
</feature>
<dbReference type="NCBIfam" id="TIGR00357">
    <property type="entry name" value="peptide-methionine (R)-S-oxide reductase MsrB"/>
    <property type="match status" value="1"/>
</dbReference>
<accession>A0A4Y6PZP4</accession>
<evidence type="ECO:0000313" key="9">
    <source>
        <dbReference type="Proteomes" id="UP000315995"/>
    </source>
</evidence>
<reference evidence="8 9" key="1">
    <citation type="submission" date="2019-06" db="EMBL/GenBank/DDBJ databases">
        <title>Persicimonas caeni gen. nov., sp. nov., a predatory bacterium isolated from solar saltern.</title>
        <authorList>
            <person name="Wang S."/>
        </authorList>
    </citation>
    <scope>NUCLEOTIDE SEQUENCE [LARGE SCALE GENOMIC DNA]</scope>
    <source>
        <strain evidence="8 9">YN101</strain>
    </source>
</reference>
<feature type="domain" description="MsrB" evidence="7">
    <location>
        <begin position="79"/>
        <end position="201"/>
    </location>
</feature>
<dbReference type="OrthoDB" id="4174719at2"/>
<dbReference type="GO" id="GO:0006979">
    <property type="term" value="P:response to oxidative stress"/>
    <property type="evidence" value="ECO:0007669"/>
    <property type="project" value="InterPro"/>
</dbReference>
<dbReference type="GO" id="GO:0008270">
    <property type="term" value="F:zinc ion binding"/>
    <property type="evidence" value="ECO:0007669"/>
    <property type="project" value="UniProtKB-UniRule"/>
</dbReference>
<evidence type="ECO:0000256" key="2">
    <source>
        <dbReference type="ARBA" id="ARBA00022723"/>
    </source>
</evidence>
<dbReference type="AlphaFoldDB" id="A0A4Y6PZP4"/>
<dbReference type="Proteomes" id="UP000315995">
    <property type="component" value="Chromosome"/>
</dbReference>
<feature type="binding site" evidence="6">
    <location>
        <position position="121"/>
    </location>
    <ligand>
        <name>Zn(2+)</name>
        <dbReference type="ChEBI" id="CHEBI:29105"/>
    </ligand>
</feature>
<protein>
    <recommendedName>
        <fullName evidence="6">Peptide methionine sulfoxide reductase MsrB</fullName>
        <ecNumber evidence="6">1.8.4.12</ecNumber>
    </recommendedName>
    <alternativeName>
        <fullName evidence="6">Peptide-methionine (R)-S-oxide reductase</fullName>
    </alternativeName>
</protein>
<evidence type="ECO:0000256" key="1">
    <source>
        <dbReference type="ARBA" id="ARBA00007174"/>
    </source>
</evidence>
<evidence type="ECO:0000256" key="6">
    <source>
        <dbReference type="HAMAP-Rule" id="MF_01400"/>
    </source>
</evidence>
<keyword evidence="4 6" id="KW-0560">Oxidoreductase</keyword>
<evidence type="ECO:0000259" key="7">
    <source>
        <dbReference type="PROSITE" id="PS51790"/>
    </source>
</evidence>
<dbReference type="PROSITE" id="PS51790">
    <property type="entry name" value="MSRB"/>
    <property type="match status" value="1"/>
</dbReference>
<dbReference type="GO" id="GO:0030091">
    <property type="term" value="P:protein repair"/>
    <property type="evidence" value="ECO:0007669"/>
    <property type="project" value="InterPro"/>
</dbReference>
<gene>
    <name evidence="6 8" type="primary">msrB</name>
    <name evidence="8" type="ORF">FIV42_23750</name>
</gene>
<feature type="binding site" evidence="6">
    <location>
        <position position="170"/>
    </location>
    <ligand>
        <name>Zn(2+)</name>
        <dbReference type="ChEBI" id="CHEBI:29105"/>
    </ligand>
</feature>
<dbReference type="InterPro" id="IPR028427">
    <property type="entry name" value="Met_Sox_Rdtase_MsrB"/>
</dbReference>
<sequence>MKRSVHIIIACATLVAFTWGCDGSTLGSSKSATETRGAALQQTTADEKTEAEAHNHDFEHIDYSEVPDKKADPDLKLTEEQWKERLSDEEYEILRESGTEPAFTGELLKIKKQGVYVCGGCGEPLFSSETKFKSGTGWPSFYDAVEDGTVGLAKDNKYGMQRVEVYCTNCGGHLGHVFNDGPAPTGLRYCINSAALEFVEGDVEEGQSGEAATDE</sequence>
<comment type="catalytic activity">
    <reaction evidence="5 6">
        <text>L-methionyl-[protein] + [thioredoxin]-disulfide + H2O = L-methionyl-(R)-S-oxide-[protein] + [thioredoxin]-dithiol</text>
        <dbReference type="Rhea" id="RHEA:24164"/>
        <dbReference type="Rhea" id="RHEA-COMP:10698"/>
        <dbReference type="Rhea" id="RHEA-COMP:10700"/>
        <dbReference type="Rhea" id="RHEA-COMP:12313"/>
        <dbReference type="Rhea" id="RHEA-COMP:12314"/>
        <dbReference type="ChEBI" id="CHEBI:15377"/>
        <dbReference type="ChEBI" id="CHEBI:16044"/>
        <dbReference type="ChEBI" id="CHEBI:29950"/>
        <dbReference type="ChEBI" id="CHEBI:45764"/>
        <dbReference type="ChEBI" id="CHEBI:50058"/>
        <dbReference type="EC" id="1.8.4.12"/>
    </reaction>
</comment>
<dbReference type="PANTHER" id="PTHR10173">
    <property type="entry name" value="METHIONINE SULFOXIDE REDUCTASE"/>
    <property type="match status" value="1"/>
</dbReference>
<dbReference type="InterPro" id="IPR002579">
    <property type="entry name" value="Met_Sox_Rdtase_MsrB_dom"/>
</dbReference>